<name>A0A0B0NKK1_GOSAR</name>
<organism evidence="1 2">
    <name type="scientific">Gossypium arboreum</name>
    <name type="common">Tree cotton</name>
    <name type="synonym">Gossypium nanking</name>
    <dbReference type="NCBI Taxonomy" id="29729"/>
    <lineage>
        <taxon>Eukaryota</taxon>
        <taxon>Viridiplantae</taxon>
        <taxon>Streptophyta</taxon>
        <taxon>Embryophyta</taxon>
        <taxon>Tracheophyta</taxon>
        <taxon>Spermatophyta</taxon>
        <taxon>Magnoliopsida</taxon>
        <taxon>eudicotyledons</taxon>
        <taxon>Gunneridae</taxon>
        <taxon>Pentapetalae</taxon>
        <taxon>rosids</taxon>
        <taxon>malvids</taxon>
        <taxon>Malvales</taxon>
        <taxon>Malvaceae</taxon>
        <taxon>Malvoideae</taxon>
        <taxon>Gossypium</taxon>
    </lineage>
</organism>
<dbReference type="Proteomes" id="UP000032142">
    <property type="component" value="Unassembled WGS sequence"/>
</dbReference>
<dbReference type="AlphaFoldDB" id="A0A0B0NKK1"/>
<evidence type="ECO:0000313" key="2">
    <source>
        <dbReference type="Proteomes" id="UP000032142"/>
    </source>
</evidence>
<accession>A0A0B0NKK1</accession>
<protein>
    <submittedName>
        <fullName evidence="1">Uncharacterized protein</fullName>
    </submittedName>
</protein>
<evidence type="ECO:0000313" key="1">
    <source>
        <dbReference type="EMBL" id="KHG15098.1"/>
    </source>
</evidence>
<proteinExistence type="predicted"/>
<dbReference type="EMBL" id="KN402958">
    <property type="protein sequence ID" value="KHG15098.1"/>
    <property type="molecule type" value="Genomic_DNA"/>
</dbReference>
<gene>
    <name evidence="1" type="ORF">F383_19494</name>
</gene>
<keyword evidence="2" id="KW-1185">Reference proteome</keyword>
<sequence>MYVVMKVLNEKKRGTKCAGINICDHENGTKCAGLKLVQH</sequence>
<reference evidence="2" key="1">
    <citation type="submission" date="2014-09" db="EMBL/GenBank/DDBJ databases">
        <authorList>
            <person name="Mudge J."/>
            <person name="Ramaraj T."/>
            <person name="Lindquist I.E."/>
            <person name="Bharti A.K."/>
            <person name="Sundararajan A."/>
            <person name="Cameron C.T."/>
            <person name="Woodward J.E."/>
            <person name="May G.D."/>
            <person name="Brubaker C."/>
            <person name="Broadhvest J."/>
            <person name="Wilkins T.A."/>
        </authorList>
    </citation>
    <scope>NUCLEOTIDE SEQUENCE</scope>
    <source>
        <strain evidence="2">cv. AKA8401</strain>
    </source>
</reference>